<keyword evidence="2" id="KW-1185">Reference proteome</keyword>
<protein>
    <submittedName>
        <fullName evidence="1">Uncharacterized protein</fullName>
    </submittedName>
</protein>
<name>A0ACC2W5V7_9TREE</name>
<accession>A0ACC2W5V7</accession>
<gene>
    <name evidence="1" type="ORF">QFC20_003835</name>
</gene>
<comment type="caution">
    <text evidence="1">The sequence shown here is derived from an EMBL/GenBank/DDBJ whole genome shotgun (WGS) entry which is preliminary data.</text>
</comment>
<proteinExistence type="predicted"/>
<sequence>MSATWDDWKNALRQRFQKANYNTDKKREWKKRELKGNEKMSTYFDDKVYLQSFVFDRSTSERERIEDLLDGLPNYMVPIPKGSIRFNTDLLEFLRILLDYQDGLRPAGAWNTRLKTNISTPTEAQNIQTVPIRDSSKPPRACSCGEIHWYNDCPKRSSRTNIARPFPSAPNRIAITNSRWPAPASNYTEQQLAISSPSHTAEAHIDLASISQGECPIASPECLPEQNNEGYAELYQTLCNTTAAFRMKEPLVPIASDSPEIVCSRDDRLDIVSEMETPSTLPSMQVSRHDHDNLDTPRTMMTNVAEENSRPSDALDADIVTRKEKDSLETDFRRTNEVFEVDQYPILICDTNLFWKMVDTNGPQSE</sequence>
<evidence type="ECO:0000313" key="2">
    <source>
        <dbReference type="Proteomes" id="UP001230649"/>
    </source>
</evidence>
<organism evidence="1 2">
    <name type="scientific">Naganishia adeliensis</name>
    <dbReference type="NCBI Taxonomy" id="92952"/>
    <lineage>
        <taxon>Eukaryota</taxon>
        <taxon>Fungi</taxon>
        <taxon>Dikarya</taxon>
        <taxon>Basidiomycota</taxon>
        <taxon>Agaricomycotina</taxon>
        <taxon>Tremellomycetes</taxon>
        <taxon>Filobasidiales</taxon>
        <taxon>Filobasidiaceae</taxon>
        <taxon>Naganishia</taxon>
    </lineage>
</organism>
<reference evidence="1" key="1">
    <citation type="submission" date="2023-04" db="EMBL/GenBank/DDBJ databases">
        <title>Draft Genome sequencing of Naganishia species isolated from polar environments using Oxford Nanopore Technology.</title>
        <authorList>
            <person name="Leo P."/>
            <person name="Venkateswaran K."/>
        </authorList>
    </citation>
    <scope>NUCLEOTIDE SEQUENCE</scope>
    <source>
        <strain evidence="1">MNA-CCFEE 5262</strain>
    </source>
</reference>
<evidence type="ECO:0000313" key="1">
    <source>
        <dbReference type="EMBL" id="KAJ9107110.1"/>
    </source>
</evidence>
<dbReference type="Proteomes" id="UP001230649">
    <property type="component" value="Unassembled WGS sequence"/>
</dbReference>
<dbReference type="EMBL" id="JASBWS010000038">
    <property type="protein sequence ID" value="KAJ9107110.1"/>
    <property type="molecule type" value="Genomic_DNA"/>
</dbReference>